<sequence>MSQLTPGLKGQLGKLVETADLASAYGNPGVDVLSSMTLMTLLEGSCLRAIEGGLEPGQMTVGARMEMDHLAPTPASFTVTATAELLEVKGPKLVFAVSAHDGVEQVARGRHVRFVVEHERFFQGVTQKAAKRSEV</sequence>
<feature type="binding site" evidence="1">
    <location>
        <position position="62"/>
    </location>
    <ligand>
        <name>substrate</name>
    </ligand>
</feature>
<dbReference type="Gene3D" id="3.10.129.10">
    <property type="entry name" value="Hotdog Thioesterase"/>
    <property type="match status" value="1"/>
</dbReference>
<dbReference type="PANTHER" id="PTHR36934">
    <property type="entry name" value="BLR0278 PROTEIN"/>
    <property type="match status" value="1"/>
</dbReference>
<feature type="domain" description="Fluoroacetyl-CoA-specific thioesterase-like" evidence="2">
    <location>
        <begin position="16"/>
        <end position="119"/>
    </location>
</feature>
<evidence type="ECO:0000313" key="3">
    <source>
        <dbReference type="EMBL" id="BEQ13420.1"/>
    </source>
</evidence>
<keyword evidence="4" id="KW-1185">Reference proteome</keyword>
<evidence type="ECO:0000313" key="4">
    <source>
        <dbReference type="Proteomes" id="UP001366166"/>
    </source>
</evidence>
<dbReference type="Pfam" id="PF22636">
    <property type="entry name" value="FlK"/>
    <property type="match status" value="1"/>
</dbReference>
<dbReference type="PANTHER" id="PTHR36934:SF1">
    <property type="entry name" value="THIOESTERASE DOMAIN-CONTAINING PROTEIN"/>
    <property type="match status" value="1"/>
</dbReference>
<feature type="binding site" evidence="1">
    <location>
        <position position="113"/>
    </location>
    <ligand>
        <name>substrate</name>
    </ligand>
</feature>
<dbReference type="PIRSF" id="PIRSF014972">
    <property type="entry name" value="FlK"/>
    <property type="match status" value="1"/>
</dbReference>
<dbReference type="InterPro" id="IPR054485">
    <property type="entry name" value="FlK-like_dom"/>
</dbReference>
<evidence type="ECO:0000256" key="1">
    <source>
        <dbReference type="PIRSR" id="PIRSR014972-2"/>
    </source>
</evidence>
<dbReference type="Proteomes" id="UP001366166">
    <property type="component" value="Chromosome"/>
</dbReference>
<dbReference type="InterPro" id="IPR025540">
    <property type="entry name" value="FlK"/>
</dbReference>
<evidence type="ECO:0000259" key="2">
    <source>
        <dbReference type="Pfam" id="PF22636"/>
    </source>
</evidence>
<dbReference type="SUPFAM" id="SSF54637">
    <property type="entry name" value="Thioesterase/thiol ester dehydrase-isomerase"/>
    <property type="match status" value="1"/>
</dbReference>
<feature type="binding site" evidence="1">
    <location>
        <position position="62"/>
    </location>
    <ligand>
        <name>CoA</name>
        <dbReference type="ChEBI" id="CHEBI:57287"/>
    </ligand>
</feature>
<proteinExistence type="predicted"/>
<dbReference type="KEGG" id="dmp:FAK_04860"/>
<dbReference type="EMBL" id="AP028679">
    <property type="protein sequence ID" value="BEQ13420.1"/>
    <property type="molecule type" value="Genomic_DNA"/>
</dbReference>
<reference evidence="4" key="1">
    <citation type="journal article" date="2023" name="Arch. Microbiol.">
        <title>Desulfoferula mesophilus gen. nov. sp. nov., a mesophilic sulfate-reducing bacterium isolated from a brackish lake sediment.</title>
        <authorList>
            <person name="Watanabe T."/>
            <person name="Yabe T."/>
            <person name="Tsuji J.M."/>
            <person name="Fukui M."/>
        </authorList>
    </citation>
    <scope>NUCLEOTIDE SEQUENCE [LARGE SCALE GENOMIC DNA]</scope>
    <source>
        <strain evidence="4">12FAK</strain>
    </source>
</reference>
<gene>
    <name evidence="3" type="ORF">FAK_04860</name>
</gene>
<name>A0AAU9EN77_9BACT</name>
<accession>A0AAU9EN77</accession>
<organism evidence="3 4">
    <name type="scientific">Desulfoferula mesophila</name>
    <dbReference type="NCBI Taxonomy" id="3058419"/>
    <lineage>
        <taxon>Bacteria</taxon>
        <taxon>Pseudomonadati</taxon>
        <taxon>Thermodesulfobacteriota</taxon>
        <taxon>Desulfarculia</taxon>
        <taxon>Desulfarculales</taxon>
        <taxon>Desulfarculaceae</taxon>
        <taxon>Desulfoferula</taxon>
    </lineage>
</organism>
<protein>
    <recommendedName>
        <fullName evidence="2">Fluoroacetyl-CoA-specific thioesterase-like domain-containing protein</fullName>
    </recommendedName>
</protein>
<dbReference type="InterPro" id="IPR029069">
    <property type="entry name" value="HotDog_dom_sf"/>
</dbReference>
<dbReference type="AlphaFoldDB" id="A0AAU9EN77"/>
<dbReference type="RefSeq" id="WP_338605092.1">
    <property type="nucleotide sequence ID" value="NZ_AP028679.1"/>
</dbReference>